<dbReference type="PANTHER" id="PTHR15924">
    <property type="entry name" value="CLE"/>
    <property type="match status" value="1"/>
</dbReference>
<dbReference type="RefSeq" id="XP_018027180.1">
    <property type="nucleotide sequence ID" value="XM_018171691.2"/>
</dbReference>
<organism evidence="1 2">
    <name type="scientific">Hyalella azteca</name>
    <name type="common">Amphipod</name>
    <dbReference type="NCBI Taxonomy" id="294128"/>
    <lineage>
        <taxon>Eukaryota</taxon>
        <taxon>Metazoa</taxon>
        <taxon>Ecdysozoa</taxon>
        <taxon>Arthropoda</taxon>
        <taxon>Crustacea</taxon>
        <taxon>Multicrustacea</taxon>
        <taxon>Malacostraca</taxon>
        <taxon>Eumalacostraca</taxon>
        <taxon>Peracarida</taxon>
        <taxon>Amphipoda</taxon>
        <taxon>Senticaudata</taxon>
        <taxon>Talitrida</taxon>
        <taxon>Talitroidea</taxon>
        <taxon>Hyalellidae</taxon>
        <taxon>Hyalella</taxon>
    </lineage>
</organism>
<protein>
    <submittedName>
        <fullName evidence="2">RNA transcription, translation and transport factor protein isoform X1</fullName>
    </submittedName>
</protein>
<accession>A0A8B7PMG3</accession>
<reference evidence="2" key="1">
    <citation type="submission" date="2025-08" db="UniProtKB">
        <authorList>
            <consortium name="RefSeq"/>
        </authorList>
    </citation>
    <scope>IDENTIFICATION</scope>
    <source>
        <tissue evidence="2">Whole organism</tissue>
    </source>
</reference>
<gene>
    <name evidence="2" type="primary">LOC108682515</name>
</gene>
<name>A0A8B7PMG3_HYAAZ</name>
<dbReference type="GeneID" id="108682515"/>
<dbReference type="OMA" id="YPMRILR"/>
<dbReference type="Proteomes" id="UP000694843">
    <property type="component" value="Unplaced"/>
</dbReference>
<evidence type="ECO:0000313" key="2">
    <source>
        <dbReference type="RefSeq" id="XP_018027180.1"/>
    </source>
</evidence>
<dbReference type="InterPro" id="IPR019265">
    <property type="entry name" value="RTRAF"/>
</dbReference>
<dbReference type="KEGG" id="hazt:108682515"/>
<evidence type="ECO:0000313" key="1">
    <source>
        <dbReference type="Proteomes" id="UP000694843"/>
    </source>
</evidence>
<proteinExistence type="predicted"/>
<dbReference type="OrthoDB" id="514167at2759"/>
<sequence>MFKRKLKALLHPDPDHFNIKDDQSIRQLVVWLEDHKIRHYKIEDRTALKQTKDEKWPNVFKKYLNDLKCPHPPQALHSVTDWLLGLAVQLEYGENVEKYSAQKAAHVASQRSAAPQVVNTNPLDALDFSCPEFRDGVNKLAEILNIQAHPDHLVTLKAVSHLVKTRLSQEALASPGEVIHQGKAYPIFDADLGFEMGDKRLNDAGKVLRLLYIQDLRKLQTSINECIVATQTITANPKTDSRLGKVGR</sequence>
<keyword evidence="1" id="KW-1185">Reference proteome</keyword>
<dbReference type="Pfam" id="PF10036">
    <property type="entry name" value="RLL"/>
    <property type="match status" value="1"/>
</dbReference>
<dbReference type="AlphaFoldDB" id="A0A8B7PMG3"/>